<feature type="region of interest" description="Disordered" evidence="1">
    <location>
        <begin position="697"/>
        <end position="787"/>
    </location>
</feature>
<dbReference type="InterPro" id="IPR015425">
    <property type="entry name" value="FH2_Formin"/>
</dbReference>
<dbReference type="GO" id="GO:0005884">
    <property type="term" value="C:actin filament"/>
    <property type="evidence" value="ECO:0007669"/>
    <property type="project" value="TreeGrafter"/>
</dbReference>
<dbReference type="Pfam" id="PF02181">
    <property type="entry name" value="FH2"/>
    <property type="match status" value="1"/>
</dbReference>
<feature type="region of interest" description="Disordered" evidence="1">
    <location>
        <begin position="129"/>
        <end position="174"/>
    </location>
</feature>
<protein>
    <submittedName>
        <fullName evidence="4">Uncharacterized protein</fullName>
    </submittedName>
</protein>
<feature type="compositionally biased region" description="Polar residues" evidence="1">
    <location>
        <begin position="135"/>
        <end position="147"/>
    </location>
</feature>
<feature type="region of interest" description="Disordered" evidence="1">
    <location>
        <begin position="1256"/>
        <end position="1277"/>
    </location>
</feature>
<dbReference type="STRING" id="31234.E3MLJ7"/>
<dbReference type="EMBL" id="DS268455">
    <property type="protein sequence ID" value="EFP04634.1"/>
    <property type="molecule type" value="Genomic_DNA"/>
</dbReference>
<keyword evidence="5" id="KW-1185">Reference proteome</keyword>
<dbReference type="InterPro" id="IPR051412">
    <property type="entry name" value="Formin_Homology_Diaphanous_sf"/>
</dbReference>
<dbReference type="Gene3D" id="1.10.238.150">
    <property type="entry name" value="Formin, FH3 diaphanous domain"/>
    <property type="match status" value="1"/>
</dbReference>
<dbReference type="InterPro" id="IPR010473">
    <property type="entry name" value="GTPase-bd"/>
</dbReference>
<dbReference type="OMA" id="TINHEVD"/>
<dbReference type="Gene3D" id="1.20.58.2220">
    <property type="entry name" value="Formin, FH2 domain"/>
    <property type="match status" value="1"/>
</dbReference>
<dbReference type="PANTHER" id="PTHR45691:SF6">
    <property type="entry name" value="PROTEIN DIAPHANOUS"/>
    <property type="match status" value="1"/>
</dbReference>
<dbReference type="InterPro" id="IPR011989">
    <property type="entry name" value="ARM-like"/>
</dbReference>
<dbReference type="OrthoDB" id="1104827at2759"/>
<dbReference type="eggNOG" id="KOG1924">
    <property type="taxonomic scope" value="Eukaryota"/>
</dbReference>
<organism evidence="5">
    <name type="scientific">Caenorhabditis remanei</name>
    <name type="common">Caenorhabditis vulgaris</name>
    <dbReference type="NCBI Taxonomy" id="31234"/>
    <lineage>
        <taxon>Eukaryota</taxon>
        <taxon>Metazoa</taxon>
        <taxon>Ecdysozoa</taxon>
        <taxon>Nematoda</taxon>
        <taxon>Chromadorea</taxon>
        <taxon>Rhabditida</taxon>
        <taxon>Rhabditina</taxon>
        <taxon>Rhabditomorpha</taxon>
        <taxon>Rhabditoidea</taxon>
        <taxon>Rhabditidae</taxon>
        <taxon>Peloderinae</taxon>
        <taxon>Caenorhabditis</taxon>
    </lineage>
</organism>
<feature type="compositionally biased region" description="Low complexity" evidence="1">
    <location>
        <begin position="713"/>
        <end position="725"/>
    </location>
</feature>
<dbReference type="FunCoup" id="E3MLJ7">
    <property type="interactions" value="1129"/>
</dbReference>
<dbReference type="InterPro" id="IPR014768">
    <property type="entry name" value="GBD/FH3_dom"/>
</dbReference>
<dbReference type="Gene3D" id="6.10.30.30">
    <property type="match status" value="1"/>
</dbReference>
<evidence type="ECO:0000313" key="4">
    <source>
        <dbReference type="EMBL" id="EFP04634.1"/>
    </source>
</evidence>
<feature type="domain" description="FH2" evidence="3">
    <location>
        <begin position="803"/>
        <end position="1205"/>
    </location>
</feature>
<dbReference type="SMART" id="SM01140">
    <property type="entry name" value="Drf_GBD"/>
    <property type="match status" value="1"/>
</dbReference>
<evidence type="ECO:0000259" key="2">
    <source>
        <dbReference type="PROSITE" id="PS51232"/>
    </source>
</evidence>
<dbReference type="GO" id="GO:0003779">
    <property type="term" value="F:actin binding"/>
    <property type="evidence" value="ECO:0007669"/>
    <property type="project" value="InterPro"/>
</dbReference>
<dbReference type="SUPFAM" id="SSF101447">
    <property type="entry name" value="Formin homology 2 domain (FH2 domain)"/>
    <property type="match status" value="1"/>
</dbReference>
<evidence type="ECO:0000259" key="3">
    <source>
        <dbReference type="PROSITE" id="PS51444"/>
    </source>
</evidence>
<dbReference type="PROSITE" id="PS51232">
    <property type="entry name" value="GBD_FH3"/>
    <property type="match status" value="1"/>
</dbReference>
<dbReference type="PANTHER" id="PTHR45691">
    <property type="entry name" value="PROTEIN DIAPHANOUS"/>
    <property type="match status" value="1"/>
</dbReference>
<sequence>MSSDDYESIDSPRVTSLSDLARLPPQQQQSHYSKDNNADVNPTASSSNSASKNVVLQPLQPVFLYQNSESSDLEKPRVQLREKKNTARAQDATVSHFMGDEVPGQKFKRRTAERHSMLAGAADFASRRSPFHLNETGSGRWTDLFSSSKRKTREKLNNGPSSSNNASNEDYGTYGGTGSIREMSIAFNSSGESYFQSCTEEQLREEFRHIMLEKNIPASKVNEIVSSTPTEQIKTMIANARKTDDAAAQQQPPEWNLRVLENIIKTQNILDCKQDIVTVSIQLKCQSVSFLYQFADNIQSESGKTGADLICRLYDLVLKRLRSAEIGSKLELDLIDFLQEVVRCIRTIVNTHRGLELVFRQDSPVCSLLIQTMCILNRREFSDNEPNEIKMLRENIVMICGSLMLVSHETLESRAIEMTGQQKMFMELTTIAKSESKREGESISRFRPLVSCIQFFESRNTKLTMRVLLMLNMLINGVDRNTTDEQMWTEETMWQARMRLRSEAAKDGLSKYIEVLSFSVRTINILLQKFTSSEIVDSQVREVAKNMLAEHNIDIETLFGKLDGVKREYDSLDGCFELLAANSEATGTETILLSILQLLTLTNEDMSTKRAYMKLIEMSISEIIFHRTPIDPNSQERLVFKIPVSEIIERMQDEEMAQKLRQATSAKQEAVAMQGEYWKKLTEFRKETECLRKHILDPKVPLPPSTKMTLSAPSSSSGTSSLPPITGGPPPPSLSPITGGPPPPPPLGGLPPVRGGPPPPPGSGPPPPPPPPPPGGFKLGPLPPPQPGMFATLAPVLPDYLQPKKVPKVDCPMRNFPWGTHTINPRDISRESFWVGINEDQLKSDRIFERLQTKFGTKPTIRSEVLGGKLENKKKVKTAQVIQDDTLLQKLGILQGSMKITHSELKSALLEVNEKVLTVGFLEQLRAGMPSEKELIDKLRAVDKVQFEEMPEGEQFLTRLLQIQGLPLRLDLILFKMRFNETLNEMKSAMSSVMEACEELRTSEGFRTFLKLVLATGNFMGGATENYSSAYAFDMRMLTKLNGTKDVDNRHTLLQHLIEEMKRINPEQSRFAFTDFHYCIESSRVNADEVRKTVQMIETNIKKLGSCLKVYKQQGEHDKFEEMMRPFLEKAIKEFVTVSTMSGKMKSDWESLVKYFAFNATEYPMEEFFADIRTFSVQYSTAWKELDAEAEAANAEEKRKEAAVETQKKKQKQRIPRTPTAMIRVSTAADKVGVLDELERATGNEAFLQTLMSATSSRNPYSGMPSRTRGGGRTPIGHNELKIRVRRKGQPAVPISSIHGSFQISSTHNENDSIGSSLKPSGPVSTSSTISVNS</sequence>
<dbReference type="Gene3D" id="1.25.10.10">
    <property type="entry name" value="Leucine-rich Repeat Variant"/>
    <property type="match status" value="1"/>
</dbReference>
<dbReference type="SUPFAM" id="SSF48371">
    <property type="entry name" value="ARM repeat"/>
    <property type="match status" value="1"/>
</dbReference>
<dbReference type="SMART" id="SM01139">
    <property type="entry name" value="Drf_FH3"/>
    <property type="match status" value="1"/>
</dbReference>
<dbReference type="SMART" id="SM00498">
    <property type="entry name" value="FH2"/>
    <property type="match status" value="1"/>
</dbReference>
<dbReference type="Proteomes" id="UP000008281">
    <property type="component" value="Unassembled WGS sequence"/>
</dbReference>
<dbReference type="InParanoid" id="E3MLJ7"/>
<accession>E3MLJ7</accession>
<feature type="domain" description="GBD/FH3" evidence="2">
    <location>
        <begin position="195"/>
        <end position="631"/>
    </location>
</feature>
<dbReference type="HOGENOM" id="CLU_259864_0_0_1"/>
<feature type="region of interest" description="Disordered" evidence="1">
    <location>
        <begin position="1296"/>
        <end position="1334"/>
    </location>
</feature>
<feature type="compositionally biased region" description="Pro residues" evidence="1">
    <location>
        <begin position="726"/>
        <end position="787"/>
    </location>
</feature>
<feature type="compositionally biased region" description="Low complexity" evidence="1">
    <location>
        <begin position="44"/>
        <end position="53"/>
    </location>
</feature>
<dbReference type="GO" id="GO:0030041">
    <property type="term" value="P:actin filament polymerization"/>
    <property type="evidence" value="ECO:0007669"/>
    <property type="project" value="TreeGrafter"/>
</dbReference>
<name>E3MLJ7_CAERE</name>
<dbReference type="InterPro" id="IPR042201">
    <property type="entry name" value="FH2_Formin_sf"/>
</dbReference>
<dbReference type="Gene3D" id="1.20.58.630">
    <property type="match status" value="1"/>
</dbReference>
<dbReference type="PROSITE" id="PS51444">
    <property type="entry name" value="FH2"/>
    <property type="match status" value="1"/>
</dbReference>
<feature type="compositionally biased region" description="Polar residues" evidence="1">
    <location>
        <begin position="1298"/>
        <end position="1334"/>
    </location>
</feature>
<feature type="region of interest" description="Disordered" evidence="1">
    <location>
        <begin position="1197"/>
        <end position="1217"/>
    </location>
</feature>
<proteinExistence type="predicted"/>
<dbReference type="Pfam" id="PF06367">
    <property type="entry name" value="Drf_FH3"/>
    <property type="match status" value="1"/>
</dbReference>
<reference evidence="4" key="1">
    <citation type="submission" date="2007-07" db="EMBL/GenBank/DDBJ databases">
        <title>PCAP assembly of the Caenorhabditis remanei genome.</title>
        <authorList>
            <consortium name="The Caenorhabditis remanei Sequencing Consortium"/>
            <person name="Wilson R.K."/>
        </authorList>
    </citation>
    <scope>NUCLEOTIDE SEQUENCE [LARGE SCALE GENOMIC DNA]</scope>
    <source>
        <strain evidence="4">PB4641</strain>
    </source>
</reference>
<dbReference type="GO" id="GO:0031267">
    <property type="term" value="F:small GTPase binding"/>
    <property type="evidence" value="ECO:0007669"/>
    <property type="project" value="InterPro"/>
</dbReference>
<feature type="region of interest" description="Disordered" evidence="1">
    <location>
        <begin position="1"/>
        <end position="53"/>
    </location>
</feature>
<gene>
    <name evidence="4" type="ORF">CRE_31202</name>
</gene>
<evidence type="ECO:0000256" key="1">
    <source>
        <dbReference type="SAM" id="MobiDB-lite"/>
    </source>
</evidence>
<feature type="compositionally biased region" description="Low complexity" evidence="1">
    <location>
        <begin position="157"/>
        <end position="168"/>
    </location>
</feature>
<dbReference type="InterPro" id="IPR016024">
    <property type="entry name" value="ARM-type_fold"/>
</dbReference>
<feature type="compositionally biased region" description="Basic and acidic residues" evidence="1">
    <location>
        <begin position="1197"/>
        <end position="1208"/>
    </location>
</feature>
<evidence type="ECO:0000313" key="5">
    <source>
        <dbReference type="Proteomes" id="UP000008281"/>
    </source>
</evidence>
<dbReference type="InterPro" id="IPR010472">
    <property type="entry name" value="FH3_dom"/>
</dbReference>